<name>A0A1D1V3Y1_RAMVA</name>
<dbReference type="EMBL" id="BDGG01000003">
    <property type="protein sequence ID" value="GAU96469.1"/>
    <property type="molecule type" value="Genomic_DNA"/>
</dbReference>
<dbReference type="PANTHER" id="PTHR21275">
    <property type="entry name" value="RWD DOMAIN-CONTAINING PROTEIN 4"/>
    <property type="match status" value="1"/>
</dbReference>
<comment type="caution">
    <text evidence="2">The sequence shown here is derived from an EMBL/GenBank/DDBJ whole genome shotgun (WGS) entry which is preliminary data.</text>
</comment>
<accession>A0A1D1V3Y1</accession>
<evidence type="ECO:0000313" key="2">
    <source>
        <dbReference type="EMBL" id="GAU96469.1"/>
    </source>
</evidence>
<dbReference type="OrthoDB" id="10045773at2759"/>
<dbReference type="InterPro" id="IPR042770">
    <property type="entry name" value="RWDD4"/>
</dbReference>
<protein>
    <recommendedName>
        <fullName evidence="1">RWD domain-containing protein</fullName>
    </recommendedName>
</protein>
<sequence length="178" mass="20267">MDLQAQTDEEVEVLLSIYSGDDRFRKIDNRTFQYRVESDDTSSNSKSFMLQIKWTDNYPEAPPDISLDIFYNSHLPDSVKDDIRSRLQEEANVWLGSAMTYTLFEYAKENIDTLLPAGVLLQTNREDKEQENPVSDSVSKNVQFALDNANAGKPRGWNWVDIVKHLNQTGASSLVPST</sequence>
<reference evidence="2 3" key="1">
    <citation type="journal article" date="2016" name="Nat. Commun.">
        <title>Extremotolerant tardigrade genome and improved radiotolerance of human cultured cells by tardigrade-unique protein.</title>
        <authorList>
            <person name="Hashimoto T."/>
            <person name="Horikawa D.D."/>
            <person name="Saito Y."/>
            <person name="Kuwahara H."/>
            <person name="Kozuka-Hata H."/>
            <person name="Shin-I T."/>
            <person name="Minakuchi Y."/>
            <person name="Ohishi K."/>
            <person name="Motoyama A."/>
            <person name="Aizu T."/>
            <person name="Enomoto A."/>
            <person name="Kondo K."/>
            <person name="Tanaka S."/>
            <person name="Hara Y."/>
            <person name="Koshikawa S."/>
            <person name="Sagara H."/>
            <person name="Miura T."/>
            <person name="Yokobori S."/>
            <person name="Miyagawa K."/>
            <person name="Suzuki Y."/>
            <person name="Kubo T."/>
            <person name="Oyama M."/>
            <person name="Kohara Y."/>
            <person name="Fujiyama A."/>
            <person name="Arakawa K."/>
            <person name="Katayama T."/>
            <person name="Toyoda A."/>
            <person name="Kunieda T."/>
        </authorList>
    </citation>
    <scope>NUCLEOTIDE SEQUENCE [LARGE SCALE GENOMIC DNA]</scope>
    <source>
        <strain evidence="2 3">YOKOZUNA-1</strain>
    </source>
</reference>
<evidence type="ECO:0000259" key="1">
    <source>
        <dbReference type="PROSITE" id="PS50908"/>
    </source>
</evidence>
<dbReference type="InterPro" id="IPR006575">
    <property type="entry name" value="RWD_dom"/>
</dbReference>
<evidence type="ECO:0000313" key="3">
    <source>
        <dbReference type="Proteomes" id="UP000186922"/>
    </source>
</evidence>
<dbReference type="Proteomes" id="UP000186922">
    <property type="component" value="Unassembled WGS sequence"/>
</dbReference>
<dbReference type="AlphaFoldDB" id="A0A1D1V3Y1"/>
<keyword evidence="3" id="KW-1185">Reference proteome</keyword>
<dbReference type="InterPro" id="IPR016135">
    <property type="entry name" value="UBQ-conjugating_enzyme/RWD"/>
</dbReference>
<dbReference type="SUPFAM" id="SSF54495">
    <property type="entry name" value="UBC-like"/>
    <property type="match status" value="1"/>
</dbReference>
<feature type="domain" description="RWD" evidence="1">
    <location>
        <begin position="9"/>
        <end position="114"/>
    </location>
</feature>
<dbReference type="PANTHER" id="PTHR21275:SF1">
    <property type="entry name" value="RWD DOMAIN-CONTAINING PROTEIN 4"/>
    <property type="match status" value="1"/>
</dbReference>
<proteinExistence type="predicted"/>
<dbReference type="STRING" id="947166.A0A1D1V3Y1"/>
<gene>
    <name evidence="2" type="primary">RvY_07908-1</name>
    <name evidence="2" type="synonym">RvY_07908.1</name>
    <name evidence="2" type="ORF">RvY_07908</name>
</gene>
<organism evidence="2 3">
    <name type="scientific">Ramazzottius varieornatus</name>
    <name type="common">Water bear</name>
    <name type="synonym">Tardigrade</name>
    <dbReference type="NCBI Taxonomy" id="947166"/>
    <lineage>
        <taxon>Eukaryota</taxon>
        <taxon>Metazoa</taxon>
        <taxon>Ecdysozoa</taxon>
        <taxon>Tardigrada</taxon>
        <taxon>Eutardigrada</taxon>
        <taxon>Parachela</taxon>
        <taxon>Hypsibioidea</taxon>
        <taxon>Ramazzottiidae</taxon>
        <taxon>Ramazzottius</taxon>
    </lineage>
</organism>
<dbReference type="PROSITE" id="PS50908">
    <property type="entry name" value="RWD"/>
    <property type="match status" value="1"/>
</dbReference>
<dbReference type="Pfam" id="PF05773">
    <property type="entry name" value="RWD"/>
    <property type="match status" value="1"/>
</dbReference>
<dbReference type="CDD" id="cd23817">
    <property type="entry name" value="RWD-RWDD4"/>
    <property type="match status" value="1"/>
</dbReference>
<dbReference type="Gene3D" id="3.10.110.10">
    <property type="entry name" value="Ubiquitin Conjugating Enzyme"/>
    <property type="match status" value="1"/>
</dbReference>
<dbReference type="SMART" id="SM00591">
    <property type="entry name" value="RWD"/>
    <property type="match status" value="1"/>
</dbReference>